<dbReference type="SFLD" id="SFLDS00057">
    <property type="entry name" value="Glutaminase/Asparaginase"/>
    <property type="match status" value="1"/>
</dbReference>
<dbReference type="PIRSF" id="PIRSF001220">
    <property type="entry name" value="L-ASNase_gatD"/>
    <property type="match status" value="1"/>
</dbReference>
<dbReference type="InterPro" id="IPR027475">
    <property type="entry name" value="Asparaginase/glutaminase_AS2"/>
</dbReference>
<dbReference type="InterPro" id="IPR027474">
    <property type="entry name" value="L-asparaginase_N"/>
</dbReference>
<dbReference type="InterPro" id="IPR006034">
    <property type="entry name" value="Asparaginase/glutaminase-like"/>
</dbReference>
<comment type="similarity">
    <text evidence="1">Belongs to the asparaginase 1 family.</text>
</comment>
<dbReference type="InterPro" id="IPR027473">
    <property type="entry name" value="L-asparaginase_C"/>
</dbReference>
<evidence type="ECO:0000313" key="8">
    <source>
        <dbReference type="EMBL" id="QDL54045.1"/>
    </source>
</evidence>
<dbReference type="PRINTS" id="PR00139">
    <property type="entry name" value="ASNGLNASE"/>
</dbReference>
<evidence type="ECO:0000256" key="1">
    <source>
        <dbReference type="ARBA" id="ARBA00010518"/>
    </source>
</evidence>
<dbReference type="Proteomes" id="UP000317365">
    <property type="component" value="Chromosome"/>
</dbReference>
<dbReference type="InterPro" id="IPR037152">
    <property type="entry name" value="L-asparaginase_N_sf"/>
</dbReference>
<dbReference type="InterPro" id="IPR004550">
    <property type="entry name" value="AsnASE_II"/>
</dbReference>
<dbReference type="Gene3D" id="3.40.50.40">
    <property type="match status" value="1"/>
</dbReference>
<dbReference type="CDD" id="cd08964">
    <property type="entry name" value="L-asparaginase_II"/>
    <property type="match status" value="1"/>
</dbReference>
<dbReference type="GO" id="GO:0004067">
    <property type="term" value="F:asparaginase activity"/>
    <property type="evidence" value="ECO:0007669"/>
    <property type="project" value="UniProtKB-UniRule"/>
</dbReference>
<dbReference type="Gene3D" id="3.40.50.1170">
    <property type="entry name" value="L-asparaginase, N-terminal domain"/>
    <property type="match status" value="1"/>
</dbReference>
<dbReference type="InterPro" id="IPR040919">
    <property type="entry name" value="Asparaginase_C"/>
</dbReference>
<dbReference type="Pfam" id="PF00710">
    <property type="entry name" value="Asparaginase"/>
    <property type="match status" value="1"/>
</dbReference>
<dbReference type="InterPro" id="IPR036152">
    <property type="entry name" value="Asp/glu_Ase-like_sf"/>
</dbReference>
<evidence type="ECO:0000259" key="7">
    <source>
        <dbReference type="Pfam" id="PF17763"/>
    </source>
</evidence>
<evidence type="ECO:0000313" key="9">
    <source>
        <dbReference type="Proteomes" id="UP000317365"/>
    </source>
</evidence>
<dbReference type="Pfam" id="PF17763">
    <property type="entry name" value="Asparaginase_C"/>
    <property type="match status" value="1"/>
</dbReference>
<evidence type="ECO:0000256" key="3">
    <source>
        <dbReference type="PIRSR" id="PIRSR001220-1"/>
    </source>
</evidence>
<feature type="domain" description="Asparaginase/glutaminase C-terminal" evidence="7">
    <location>
        <begin position="227"/>
        <end position="324"/>
    </location>
</feature>
<sequence>MSAKKQGKVVFLGTGGTIAGTASDASDNVGYSAAQVAVDQLLASVPRLKSQLDGRVLVSEQVAQVDSKDMGFVEWAALHARIQDHLADRDVVGIVVTHGTDTLEETAFFLSRTLSTVGLSEKPVVLTCAMRPASSMTPDGPQNLLDAVALVLTPGAHGVMAVCAGTVHDAAHVRKVHTYKLDAFDSGEAGPLGFVEEGLVRQLHPWPGVHQGLTLQFEPKAGHVWPRVDVVMNYAGASGAMVRALCADASTEAHPLRGIVVAGTGNGTIQADLESALREAQELGIRVVRCSRCANGAVIAASASDALPHAGALSPVKARIALILELMG</sequence>
<dbReference type="PROSITE" id="PS51732">
    <property type="entry name" value="ASN_GLN_ASE_3"/>
    <property type="match status" value="1"/>
</dbReference>
<protein>
    <submittedName>
        <fullName evidence="8">Asparaginase</fullName>
    </submittedName>
</protein>
<dbReference type="PROSITE" id="PS00917">
    <property type="entry name" value="ASN_GLN_ASE_2"/>
    <property type="match status" value="1"/>
</dbReference>
<feature type="domain" description="L-asparaginase N-terminal" evidence="6">
    <location>
        <begin position="8"/>
        <end position="200"/>
    </location>
</feature>
<dbReference type="KEGG" id="rhg:EXZ61_07610"/>
<feature type="active site" evidence="5">
    <location>
        <position position="100"/>
    </location>
</feature>
<organism evidence="8 9">
    <name type="scientific">Rhodoferax aquaticus</name>
    <dbReference type="NCBI Taxonomy" id="2527691"/>
    <lineage>
        <taxon>Bacteria</taxon>
        <taxon>Pseudomonadati</taxon>
        <taxon>Pseudomonadota</taxon>
        <taxon>Betaproteobacteria</taxon>
        <taxon>Burkholderiales</taxon>
        <taxon>Comamonadaceae</taxon>
        <taxon>Rhodoferax</taxon>
    </lineage>
</organism>
<dbReference type="PIRSF" id="PIRSF500176">
    <property type="entry name" value="L_ASNase"/>
    <property type="match status" value="1"/>
</dbReference>
<evidence type="ECO:0000256" key="2">
    <source>
        <dbReference type="ARBA" id="ARBA00022801"/>
    </source>
</evidence>
<proteinExistence type="inferred from homology"/>
<keyword evidence="9" id="KW-1185">Reference proteome</keyword>
<dbReference type="EMBL" id="CP036282">
    <property type="protein sequence ID" value="QDL54045.1"/>
    <property type="molecule type" value="Genomic_DNA"/>
</dbReference>
<dbReference type="AlphaFoldDB" id="A0A515EN03"/>
<feature type="active site" description="O-isoaspartyl threonine intermediate" evidence="3">
    <location>
        <position position="17"/>
    </location>
</feature>
<keyword evidence="2" id="KW-0378">Hydrolase</keyword>
<accession>A0A515EN03</accession>
<dbReference type="GO" id="GO:0006528">
    <property type="term" value="P:asparagine metabolic process"/>
    <property type="evidence" value="ECO:0007669"/>
    <property type="project" value="InterPro"/>
</dbReference>
<dbReference type="RefSeq" id="WP_142810583.1">
    <property type="nucleotide sequence ID" value="NZ_CP036282.1"/>
</dbReference>
<dbReference type="PANTHER" id="PTHR11707">
    <property type="entry name" value="L-ASPARAGINASE"/>
    <property type="match status" value="1"/>
</dbReference>
<dbReference type="SUPFAM" id="SSF53774">
    <property type="entry name" value="Glutaminase/Asparaginase"/>
    <property type="match status" value="1"/>
</dbReference>
<dbReference type="SMART" id="SM00870">
    <property type="entry name" value="Asparaginase"/>
    <property type="match status" value="1"/>
</dbReference>
<dbReference type="PANTHER" id="PTHR11707:SF28">
    <property type="entry name" value="60 KDA LYSOPHOSPHOLIPASE"/>
    <property type="match status" value="1"/>
</dbReference>
<evidence type="ECO:0000256" key="5">
    <source>
        <dbReference type="PROSITE-ProRule" id="PRU10100"/>
    </source>
</evidence>
<feature type="binding site" evidence="4">
    <location>
        <begin position="100"/>
        <end position="101"/>
    </location>
    <ligand>
        <name>substrate</name>
    </ligand>
</feature>
<dbReference type="FunFam" id="3.40.50.1170:FF:000001">
    <property type="entry name" value="L-asparaginase 2"/>
    <property type="match status" value="1"/>
</dbReference>
<gene>
    <name evidence="8" type="ORF">EXZ61_07610</name>
</gene>
<reference evidence="9" key="1">
    <citation type="submission" date="2019-02" db="EMBL/GenBank/DDBJ databases">
        <title>Complete genome sequence of Rhodoferax sp. Gr-4.</title>
        <authorList>
            <person name="Jin L."/>
        </authorList>
    </citation>
    <scope>NUCLEOTIDE SEQUENCE [LARGE SCALE GENOMIC DNA]</scope>
    <source>
        <strain evidence="9">Gr-4</strain>
    </source>
</reference>
<feature type="binding site" evidence="4">
    <location>
        <position position="67"/>
    </location>
    <ligand>
        <name>substrate</name>
    </ligand>
</feature>
<evidence type="ECO:0000256" key="4">
    <source>
        <dbReference type="PIRSR" id="PIRSR001220-2"/>
    </source>
</evidence>
<evidence type="ECO:0000259" key="6">
    <source>
        <dbReference type="Pfam" id="PF00710"/>
    </source>
</evidence>
<reference evidence="9" key="2">
    <citation type="journal article" date="2020" name="Int. J. Syst. Evol. Microbiol.">
        <title>Genomic insights into a novel species Rhodoferax aquaticus sp. nov., isolated from freshwater.</title>
        <authorList>
            <person name="Li T."/>
            <person name="Zhuo Y."/>
            <person name="Jin C.Z."/>
            <person name="Wu X."/>
            <person name="Ko S.R."/>
            <person name="Jin F.J."/>
            <person name="Ahn C.Y."/>
            <person name="Oh H.M."/>
            <person name="Lee H.G."/>
            <person name="Jin L."/>
        </authorList>
    </citation>
    <scope>NUCLEOTIDE SEQUENCE [LARGE SCALE GENOMIC DNA]</scope>
    <source>
        <strain evidence="9">Gr-4</strain>
    </source>
</reference>
<name>A0A515EN03_9BURK</name>